<evidence type="ECO:0000256" key="1">
    <source>
        <dbReference type="SAM" id="MobiDB-lite"/>
    </source>
</evidence>
<feature type="compositionally biased region" description="Low complexity" evidence="1">
    <location>
        <begin position="53"/>
        <end position="62"/>
    </location>
</feature>
<dbReference type="AlphaFoldDB" id="A0A8S1B3M2"/>
<dbReference type="EMBL" id="CADEBC010000543">
    <property type="protein sequence ID" value="CAB3251189.1"/>
    <property type="molecule type" value="Genomic_DNA"/>
</dbReference>
<accession>A0A8S1B3M2</accession>
<feature type="region of interest" description="Disordered" evidence="1">
    <location>
        <begin position="35"/>
        <end position="86"/>
    </location>
</feature>
<proteinExistence type="predicted"/>
<evidence type="ECO:0000313" key="3">
    <source>
        <dbReference type="Proteomes" id="UP000494106"/>
    </source>
</evidence>
<reference evidence="2 3" key="1">
    <citation type="submission" date="2020-04" db="EMBL/GenBank/DDBJ databases">
        <authorList>
            <person name="Wallbank WR R."/>
            <person name="Pardo Diaz C."/>
            <person name="Kozak K."/>
            <person name="Martin S."/>
            <person name="Jiggins C."/>
            <person name="Moest M."/>
            <person name="Warren A I."/>
            <person name="Byers J.R.P. K."/>
            <person name="Montejo-Kovacevich G."/>
            <person name="Yen C E."/>
        </authorList>
    </citation>
    <scope>NUCLEOTIDE SEQUENCE [LARGE SCALE GENOMIC DNA]</scope>
</reference>
<evidence type="ECO:0000313" key="2">
    <source>
        <dbReference type="EMBL" id="CAB3251189.1"/>
    </source>
</evidence>
<organism evidence="2 3">
    <name type="scientific">Arctia plantaginis</name>
    <name type="common">Wood tiger moth</name>
    <name type="synonym">Phalaena plantaginis</name>
    <dbReference type="NCBI Taxonomy" id="874455"/>
    <lineage>
        <taxon>Eukaryota</taxon>
        <taxon>Metazoa</taxon>
        <taxon>Ecdysozoa</taxon>
        <taxon>Arthropoda</taxon>
        <taxon>Hexapoda</taxon>
        <taxon>Insecta</taxon>
        <taxon>Pterygota</taxon>
        <taxon>Neoptera</taxon>
        <taxon>Endopterygota</taxon>
        <taxon>Lepidoptera</taxon>
        <taxon>Glossata</taxon>
        <taxon>Ditrysia</taxon>
        <taxon>Noctuoidea</taxon>
        <taxon>Erebidae</taxon>
        <taxon>Arctiinae</taxon>
        <taxon>Arctia</taxon>
    </lineage>
</organism>
<dbReference type="OrthoDB" id="71166at2759"/>
<feature type="region of interest" description="Disordered" evidence="1">
    <location>
        <begin position="158"/>
        <end position="178"/>
    </location>
</feature>
<feature type="compositionally biased region" description="Basic and acidic residues" evidence="1">
    <location>
        <begin position="63"/>
        <end position="78"/>
    </location>
</feature>
<name>A0A8S1B3M2_ARCPL</name>
<keyword evidence="3" id="KW-1185">Reference proteome</keyword>
<comment type="caution">
    <text evidence="2">The sequence shown here is derived from an EMBL/GenBank/DDBJ whole genome shotgun (WGS) entry which is preliminary data.</text>
</comment>
<sequence length="178" mass="19102">MAPKRNYTPQQMGSAIEAVRKGAKISDAAKKFNVKNSKHILDHDVRNEASAPSNSVESSNHVSETHDQNENASPKENESIGVLSYYTNDSQPSASLQNICLAKKTSYLNTSNVGQEDLPVIDDSLSGENETIAVLSHNKNGSEPGTSLQNNCLSKEISDLNTSNTGKGKDLGGRFGSH</sequence>
<dbReference type="Proteomes" id="UP000494106">
    <property type="component" value="Unassembled WGS sequence"/>
</dbReference>
<gene>
    <name evidence="2" type="ORF">APLA_LOCUS12890</name>
</gene>
<protein>
    <submittedName>
        <fullName evidence="2">Uncharacterized protein</fullName>
    </submittedName>
</protein>